<evidence type="ECO:0000256" key="4">
    <source>
        <dbReference type="ARBA" id="ARBA00022989"/>
    </source>
</evidence>
<dbReference type="PROSITE" id="PS50850">
    <property type="entry name" value="MFS"/>
    <property type="match status" value="1"/>
</dbReference>
<feature type="domain" description="Major facilitator superfamily (MFS) profile" evidence="8">
    <location>
        <begin position="130"/>
        <end position="337"/>
    </location>
</feature>
<comment type="caution">
    <text evidence="9">The sequence shown here is derived from an EMBL/GenBank/DDBJ whole genome shotgun (WGS) entry which is preliminary data.</text>
</comment>
<dbReference type="Pfam" id="PF07690">
    <property type="entry name" value="MFS_1"/>
    <property type="match status" value="1"/>
</dbReference>
<feature type="region of interest" description="Disordered" evidence="6">
    <location>
        <begin position="84"/>
        <end position="111"/>
    </location>
</feature>
<gene>
    <name evidence="9" type="ORF">HETSPECPRED_005237</name>
</gene>
<sequence length="337" mass="36102">MGFVFSGMTGGFLLSPFLAGIVYAKAGYFPVFAMVITVLIADLLLRVTMIEKRSAKQWDKPRRSSSRGSTNSVEDFQASGQVHGTIASSHPSRGTSQAAMPPGDRSKSPTSESWFLRQFPTTTIIFRSKRLMTAVFGIFVYMTITGSFDAVLAQFVKRTFDFDSAGAGLIFIALSAPAIFGIVYGTLSDRYGPRHIALTGFATSALGLALSIVITHRSTAQIAGLSILLVLTGTGLNLILTPLSADMFYEAAILEEDNANVFGEAGSYAQVYSLLCAALGLATAVGPAWTGLMYEKTNWGVTMLTLVLLCFLSSIPVFLYTGGRQENAIALAEDDQD</sequence>
<accession>A0A8H3FEH5</accession>
<evidence type="ECO:0000256" key="5">
    <source>
        <dbReference type="ARBA" id="ARBA00023136"/>
    </source>
</evidence>
<organism evidence="9 10">
    <name type="scientific">Heterodermia speciosa</name>
    <dbReference type="NCBI Taxonomy" id="116794"/>
    <lineage>
        <taxon>Eukaryota</taxon>
        <taxon>Fungi</taxon>
        <taxon>Dikarya</taxon>
        <taxon>Ascomycota</taxon>
        <taxon>Pezizomycotina</taxon>
        <taxon>Lecanoromycetes</taxon>
        <taxon>OSLEUM clade</taxon>
        <taxon>Lecanoromycetidae</taxon>
        <taxon>Caliciales</taxon>
        <taxon>Physciaceae</taxon>
        <taxon>Heterodermia</taxon>
    </lineage>
</organism>
<feature type="compositionally biased region" description="Polar residues" evidence="6">
    <location>
        <begin position="84"/>
        <end position="98"/>
    </location>
</feature>
<dbReference type="InterPro" id="IPR011701">
    <property type="entry name" value="MFS"/>
</dbReference>
<dbReference type="GO" id="GO:0022857">
    <property type="term" value="F:transmembrane transporter activity"/>
    <property type="evidence" value="ECO:0007669"/>
    <property type="project" value="InterPro"/>
</dbReference>
<feature type="transmembrane region" description="Helical" evidence="7">
    <location>
        <begin position="29"/>
        <end position="47"/>
    </location>
</feature>
<evidence type="ECO:0000256" key="2">
    <source>
        <dbReference type="ARBA" id="ARBA00022448"/>
    </source>
</evidence>
<dbReference type="Gene3D" id="1.20.1250.20">
    <property type="entry name" value="MFS general substrate transporter like domains"/>
    <property type="match status" value="1"/>
</dbReference>
<evidence type="ECO:0000259" key="8">
    <source>
        <dbReference type="PROSITE" id="PS50850"/>
    </source>
</evidence>
<dbReference type="AlphaFoldDB" id="A0A8H3FEH5"/>
<dbReference type="EMBL" id="CAJPDS010000032">
    <property type="protein sequence ID" value="CAF9923089.1"/>
    <property type="molecule type" value="Genomic_DNA"/>
</dbReference>
<keyword evidence="4 7" id="KW-1133">Transmembrane helix</keyword>
<keyword evidence="10" id="KW-1185">Reference proteome</keyword>
<feature type="transmembrane region" description="Helical" evidence="7">
    <location>
        <begin position="196"/>
        <end position="214"/>
    </location>
</feature>
<name>A0A8H3FEH5_9LECA</name>
<evidence type="ECO:0000256" key="6">
    <source>
        <dbReference type="SAM" id="MobiDB-lite"/>
    </source>
</evidence>
<evidence type="ECO:0000313" key="9">
    <source>
        <dbReference type="EMBL" id="CAF9923089.1"/>
    </source>
</evidence>
<dbReference type="OrthoDB" id="5086884at2759"/>
<dbReference type="GO" id="GO:0016020">
    <property type="term" value="C:membrane"/>
    <property type="evidence" value="ECO:0007669"/>
    <property type="project" value="UniProtKB-SubCell"/>
</dbReference>
<keyword evidence="5 7" id="KW-0472">Membrane</keyword>
<evidence type="ECO:0000256" key="1">
    <source>
        <dbReference type="ARBA" id="ARBA00004141"/>
    </source>
</evidence>
<keyword evidence="3 7" id="KW-0812">Transmembrane</keyword>
<reference evidence="9" key="1">
    <citation type="submission" date="2021-03" db="EMBL/GenBank/DDBJ databases">
        <authorList>
            <person name="Tagirdzhanova G."/>
        </authorList>
    </citation>
    <scope>NUCLEOTIDE SEQUENCE</scope>
</reference>
<dbReference type="InterPro" id="IPR050930">
    <property type="entry name" value="MFS_Vesicular_Transporter"/>
</dbReference>
<dbReference type="InterPro" id="IPR036259">
    <property type="entry name" value="MFS_trans_sf"/>
</dbReference>
<keyword evidence="2" id="KW-0813">Transport</keyword>
<evidence type="ECO:0000256" key="3">
    <source>
        <dbReference type="ARBA" id="ARBA00022692"/>
    </source>
</evidence>
<feature type="transmembrane region" description="Helical" evidence="7">
    <location>
        <begin position="131"/>
        <end position="153"/>
    </location>
</feature>
<proteinExistence type="predicted"/>
<feature type="transmembrane region" description="Helical" evidence="7">
    <location>
        <begin position="220"/>
        <end position="240"/>
    </location>
</feature>
<dbReference type="SUPFAM" id="SSF103473">
    <property type="entry name" value="MFS general substrate transporter"/>
    <property type="match status" value="1"/>
</dbReference>
<comment type="subcellular location">
    <subcellularLocation>
        <location evidence="1">Membrane</location>
        <topology evidence="1">Multi-pass membrane protein</topology>
    </subcellularLocation>
</comment>
<feature type="transmembrane region" description="Helical" evidence="7">
    <location>
        <begin position="301"/>
        <end position="320"/>
    </location>
</feature>
<dbReference type="PANTHER" id="PTHR23506:SF23">
    <property type="entry name" value="GH10249P"/>
    <property type="match status" value="1"/>
</dbReference>
<evidence type="ECO:0000256" key="7">
    <source>
        <dbReference type="SAM" id="Phobius"/>
    </source>
</evidence>
<dbReference type="PANTHER" id="PTHR23506">
    <property type="entry name" value="GH10249P"/>
    <property type="match status" value="1"/>
</dbReference>
<evidence type="ECO:0000313" key="10">
    <source>
        <dbReference type="Proteomes" id="UP000664521"/>
    </source>
</evidence>
<feature type="transmembrane region" description="Helical" evidence="7">
    <location>
        <begin position="271"/>
        <end position="289"/>
    </location>
</feature>
<protein>
    <recommendedName>
        <fullName evidence="8">Major facilitator superfamily (MFS) profile domain-containing protein</fullName>
    </recommendedName>
</protein>
<dbReference type="Proteomes" id="UP000664521">
    <property type="component" value="Unassembled WGS sequence"/>
</dbReference>
<feature type="transmembrane region" description="Helical" evidence="7">
    <location>
        <begin position="165"/>
        <end position="184"/>
    </location>
</feature>
<dbReference type="InterPro" id="IPR020846">
    <property type="entry name" value="MFS_dom"/>
</dbReference>